<evidence type="ECO:0000313" key="2">
    <source>
        <dbReference type="Proteomes" id="UP000243686"/>
    </source>
</evidence>
<sequence length="87" mass="9655">MRSSFRNKEASAVDARSFMLISRRKKSYGEYYYHISSFTQGQGYFTSVKGLACSRAVGLPSAELASSDKPVDSVSPETCCKFWAGHK</sequence>
<gene>
    <name evidence="1" type="ORF">X801_08067</name>
</gene>
<name>A0A1S8WNZ9_OPIVI</name>
<reference evidence="1 2" key="1">
    <citation type="submission" date="2015-03" db="EMBL/GenBank/DDBJ databases">
        <title>Draft genome of the nematode, Opisthorchis viverrini.</title>
        <authorList>
            <person name="Mitreva M."/>
        </authorList>
    </citation>
    <scope>NUCLEOTIDE SEQUENCE [LARGE SCALE GENOMIC DNA]</scope>
    <source>
        <strain evidence="1">Khon Kaen</strain>
    </source>
</reference>
<dbReference type="AlphaFoldDB" id="A0A1S8WNZ9"/>
<keyword evidence="2" id="KW-1185">Reference proteome</keyword>
<proteinExistence type="predicted"/>
<organism evidence="1 2">
    <name type="scientific">Opisthorchis viverrini</name>
    <name type="common">Southeast Asian liver fluke</name>
    <dbReference type="NCBI Taxonomy" id="6198"/>
    <lineage>
        <taxon>Eukaryota</taxon>
        <taxon>Metazoa</taxon>
        <taxon>Spiralia</taxon>
        <taxon>Lophotrochozoa</taxon>
        <taxon>Platyhelminthes</taxon>
        <taxon>Trematoda</taxon>
        <taxon>Digenea</taxon>
        <taxon>Opisthorchiida</taxon>
        <taxon>Opisthorchiata</taxon>
        <taxon>Opisthorchiidae</taxon>
        <taxon>Opisthorchis</taxon>
    </lineage>
</organism>
<evidence type="ECO:0000313" key="1">
    <source>
        <dbReference type="EMBL" id="OON16124.1"/>
    </source>
</evidence>
<accession>A0A1S8WNZ9</accession>
<dbReference type="EMBL" id="KV898701">
    <property type="protein sequence ID" value="OON16124.1"/>
    <property type="molecule type" value="Genomic_DNA"/>
</dbReference>
<protein>
    <submittedName>
        <fullName evidence="1">Uncharacterized protein</fullName>
    </submittedName>
</protein>
<dbReference type="Proteomes" id="UP000243686">
    <property type="component" value="Unassembled WGS sequence"/>
</dbReference>